<evidence type="ECO:0000256" key="2">
    <source>
        <dbReference type="ARBA" id="ARBA00023157"/>
    </source>
</evidence>
<evidence type="ECO:0000256" key="1">
    <source>
        <dbReference type="ARBA" id="ARBA00022729"/>
    </source>
</evidence>
<dbReference type="SMART" id="SM00505">
    <property type="entry name" value="Knot1"/>
    <property type="match status" value="1"/>
</dbReference>
<keyword evidence="6" id="KW-1185">Reference proteome</keyword>
<reference evidence="6" key="1">
    <citation type="submission" date="2024-06" db="EMBL/GenBank/DDBJ databases">
        <authorList>
            <person name="Ryan C."/>
        </authorList>
    </citation>
    <scope>NUCLEOTIDE SEQUENCE [LARGE SCALE GENOMIC DNA]</scope>
</reference>
<dbReference type="Proteomes" id="UP001497457">
    <property type="component" value="Chromosome 15b"/>
</dbReference>
<dbReference type="Pfam" id="PF00304">
    <property type="entry name" value="Gamma-thionin"/>
    <property type="match status" value="1"/>
</dbReference>
<feature type="domain" description="Knottins-like" evidence="4">
    <location>
        <begin position="30"/>
        <end position="77"/>
    </location>
</feature>
<dbReference type="Gene3D" id="3.30.30.10">
    <property type="entry name" value="Knottin, scorpion toxin-like"/>
    <property type="match status" value="1"/>
</dbReference>
<feature type="signal peptide" evidence="3">
    <location>
        <begin position="1"/>
        <end position="28"/>
    </location>
</feature>
<feature type="chain" id="PRO_5044791554" description="Knottins-like domain-containing protein" evidence="3">
    <location>
        <begin position="29"/>
        <end position="92"/>
    </location>
</feature>
<name>A0ABC8XXT3_9POAL</name>
<dbReference type="InterPro" id="IPR003614">
    <property type="entry name" value="Knottins"/>
</dbReference>
<dbReference type="InterPro" id="IPR008176">
    <property type="entry name" value="Defensin_plant"/>
</dbReference>
<evidence type="ECO:0000256" key="3">
    <source>
        <dbReference type="SAM" id="SignalP"/>
    </source>
</evidence>
<evidence type="ECO:0000313" key="6">
    <source>
        <dbReference type="Proteomes" id="UP001497457"/>
    </source>
</evidence>
<evidence type="ECO:0000259" key="4">
    <source>
        <dbReference type="SMART" id="SM00505"/>
    </source>
</evidence>
<dbReference type="PANTHER" id="PTHR33147:SF106">
    <property type="entry name" value="DEFENSIN-LIKE PROTEIN 11"/>
    <property type="match status" value="1"/>
</dbReference>
<dbReference type="InterPro" id="IPR036574">
    <property type="entry name" value="Scorpion_toxin-like_sf"/>
</dbReference>
<dbReference type="SUPFAM" id="SSF57095">
    <property type="entry name" value="Scorpion toxin-like"/>
    <property type="match status" value="1"/>
</dbReference>
<sequence length="92" mass="9655">MESSQQKLSAAVVLLLLVMAAEMGPVQAGECLSESTTFKGWCLDSGSCNDTCLQESTADSGGKCRGIRFQCWCITPCASATTTTLLAPEASR</sequence>
<dbReference type="PROSITE" id="PS00940">
    <property type="entry name" value="GAMMA_THIONIN"/>
    <property type="match status" value="1"/>
</dbReference>
<organism evidence="5 6">
    <name type="scientific">Urochloa decumbens</name>
    <dbReference type="NCBI Taxonomy" id="240449"/>
    <lineage>
        <taxon>Eukaryota</taxon>
        <taxon>Viridiplantae</taxon>
        <taxon>Streptophyta</taxon>
        <taxon>Embryophyta</taxon>
        <taxon>Tracheophyta</taxon>
        <taxon>Spermatophyta</taxon>
        <taxon>Magnoliopsida</taxon>
        <taxon>Liliopsida</taxon>
        <taxon>Poales</taxon>
        <taxon>Poaceae</taxon>
        <taxon>PACMAD clade</taxon>
        <taxon>Panicoideae</taxon>
        <taxon>Panicodae</taxon>
        <taxon>Paniceae</taxon>
        <taxon>Melinidinae</taxon>
        <taxon>Urochloa</taxon>
    </lineage>
</organism>
<reference evidence="5 6" key="2">
    <citation type="submission" date="2024-10" db="EMBL/GenBank/DDBJ databases">
        <authorList>
            <person name="Ryan C."/>
        </authorList>
    </citation>
    <scope>NUCLEOTIDE SEQUENCE [LARGE SCALE GENOMIC DNA]</scope>
</reference>
<keyword evidence="1 3" id="KW-0732">Signal</keyword>
<protein>
    <recommendedName>
        <fullName evidence="4">Knottins-like domain-containing protein</fullName>
    </recommendedName>
</protein>
<dbReference type="PANTHER" id="PTHR33147">
    <property type="entry name" value="DEFENSIN-LIKE PROTEIN 1"/>
    <property type="match status" value="1"/>
</dbReference>
<proteinExistence type="predicted"/>
<gene>
    <name evidence="5" type="ORF">URODEC1_LOCUS27389</name>
</gene>
<accession>A0ABC8XXT3</accession>
<evidence type="ECO:0000313" key="5">
    <source>
        <dbReference type="EMBL" id="CAL4932037.1"/>
    </source>
</evidence>
<dbReference type="AlphaFoldDB" id="A0ABC8XXT3"/>
<keyword evidence="2" id="KW-1015">Disulfide bond</keyword>
<dbReference type="EMBL" id="OZ075125">
    <property type="protein sequence ID" value="CAL4932037.1"/>
    <property type="molecule type" value="Genomic_DNA"/>
</dbReference>